<name>A0A183DUA4_9BILA</name>
<dbReference type="InterPro" id="IPR036860">
    <property type="entry name" value="SH2_dom_sf"/>
</dbReference>
<evidence type="ECO:0000313" key="3">
    <source>
        <dbReference type="EMBL" id="VDN20215.1"/>
    </source>
</evidence>
<sequence length="240" mass="27771">MKCIYVSCSSEWIYPVDEALEKQLRQVAYFSGTAHRNRVVAALMEQDEGAFVIRLSESRRRCLALSVRVPFSHNSTGIAHYLIIRNDKGFKLKVRPLLFSLFPFVNSEWIYPVDEALEKQLRQVAYFSGTAHRNRVVAALMEQDEGAFVIRLSESRRRCLALSVRVPFSHNSTGIAHYLIIRNDKGFKLKGPNKYFQSIPMLVTHHSVMPEQLPCRLMFVHWGNTWKSETNNNYEYPPCD</sequence>
<evidence type="ECO:0000313" key="5">
    <source>
        <dbReference type="WBParaSite" id="GPUH_0001230901-mRNA-1"/>
    </source>
</evidence>
<accession>A0A183DUA4</accession>
<feature type="domain" description="SH2" evidence="2">
    <location>
        <begin position="29"/>
        <end position="102"/>
    </location>
</feature>
<protein>
    <submittedName>
        <fullName evidence="5">SH2 domain-containing protein</fullName>
    </submittedName>
</protein>
<evidence type="ECO:0000256" key="1">
    <source>
        <dbReference type="PROSITE-ProRule" id="PRU00191"/>
    </source>
</evidence>
<dbReference type="Pfam" id="PF00017">
    <property type="entry name" value="SH2"/>
    <property type="match status" value="2"/>
</dbReference>
<dbReference type="PANTHER" id="PTHR15832:SF2">
    <property type="entry name" value="SH2 DOMAIN-CONTAINING PROTEIN"/>
    <property type="match status" value="1"/>
</dbReference>
<dbReference type="EMBL" id="UYRT01079199">
    <property type="protein sequence ID" value="VDN20215.1"/>
    <property type="molecule type" value="Genomic_DNA"/>
</dbReference>
<dbReference type="PROSITE" id="PS50001">
    <property type="entry name" value="SH2"/>
    <property type="match status" value="2"/>
</dbReference>
<dbReference type="CDD" id="cd00173">
    <property type="entry name" value="SH2"/>
    <property type="match status" value="2"/>
</dbReference>
<dbReference type="WBParaSite" id="GPUH_0001230901-mRNA-1">
    <property type="protein sequence ID" value="GPUH_0001230901-mRNA-1"/>
    <property type="gene ID" value="GPUH_0001230901"/>
</dbReference>
<keyword evidence="4" id="KW-1185">Reference proteome</keyword>
<keyword evidence="1" id="KW-0727">SH2 domain</keyword>
<organism evidence="5">
    <name type="scientific">Gongylonema pulchrum</name>
    <dbReference type="NCBI Taxonomy" id="637853"/>
    <lineage>
        <taxon>Eukaryota</taxon>
        <taxon>Metazoa</taxon>
        <taxon>Ecdysozoa</taxon>
        <taxon>Nematoda</taxon>
        <taxon>Chromadorea</taxon>
        <taxon>Rhabditida</taxon>
        <taxon>Spirurina</taxon>
        <taxon>Spiruromorpha</taxon>
        <taxon>Spiruroidea</taxon>
        <taxon>Gongylonematidae</taxon>
        <taxon>Gongylonema</taxon>
    </lineage>
</organism>
<evidence type="ECO:0000313" key="4">
    <source>
        <dbReference type="Proteomes" id="UP000271098"/>
    </source>
</evidence>
<dbReference type="SMART" id="SM00252">
    <property type="entry name" value="SH2"/>
    <property type="match status" value="2"/>
</dbReference>
<dbReference type="SUPFAM" id="SSF55550">
    <property type="entry name" value="SH2 domain"/>
    <property type="match status" value="2"/>
</dbReference>
<feature type="domain" description="SH2" evidence="2">
    <location>
        <begin position="126"/>
        <end position="221"/>
    </location>
</feature>
<reference evidence="5" key="1">
    <citation type="submission" date="2016-06" db="UniProtKB">
        <authorList>
            <consortium name="WormBaseParasite"/>
        </authorList>
    </citation>
    <scope>IDENTIFICATION</scope>
</reference>
<dbReference type="InterPro" id="IPR000980">
    <property type="entry name" value="SH2"/>
</dbReference>
<dbReference type="Proteomes" id="UP000271098">
    <property type="component" value="Unassembled WGS sequence"/>
</dbReference>
<dbReference type="AlphaFoldDB" id="A0A183DUA4"/>
<gene>
    <name evidence="3" type="ORF">GPUH_LOCUS12295</name>
</gene>
<dbReference type="OrthoDB" id="10013007at2759"/>
<proteinExistence type="predicted"/>
<evidence type="ECO:0000259" key="2">
    <source>
        <dbReference type="PROSITE" id="PS50001"/>
    </source>
</evidence>
<dbReference type="PANTHER" id="PTHR15832">
    <property type="entry name" value="SHC (SRC HOMOLOGY DOMAIN C-TERMINAL) ADAPTOR HOMOLOG"/>
    <property type="match status" value="1"/>
</dbReference>
<reference evidence="3 4" key="2">
    <citation type="submission" date="2018-11" db="EMBL/GenBank/DDBJ databases">
        <authorList>
            <consortium name="Pathogen Informatics"/>
        </authorList>
    </citation>
    <scope>NUCLEOTIDE SEQUENCE [LARGE SCALE GENOMIC DNA]</scope>
</reference>
<dbReference type="Gene3D" id="3.30.505.10">
    <property type="entry name" value="SH2 domain"/>
    <property type="match status" value="2"/>
</dbReference>